<dbReference type="Pfam" id="PF00651">
    <property type="entry name" value="BTB"/>
    <property type="match status" value="1"/>
</dbReference>
<evidence type="ECO:0000256" key="8">
    <source>
        <dbReference type="ARBA" id="ARBA00023128"/>
    </source>
</evidence>
<dbReference type="EMBL" id="JABTTQ020001056">
    <property type="protein sequence ID" value="KAK6136045.1"/>
    <property type="molecule type" value="Genomic_DNA"/>
</dbReference>
<gene>
    <name evidence="15" type="ORF">DH2020_030211</name>
</gene>
<keyword evidence="9 12" id="KW-0472">Membrane</keyword>
<organism evidence="15 16">
    <name type="scientific">Rehmannia glutinosa</name>
    <name type="common">Chinese foxglove</name>
    <dbReference type="NCBI Taxonomy" id="99300"/>
    <lineage>
        <taxon>Eukaryota</taxon>
        <taxon>Viridiplantae</taxon>
        <taxon>Streptophyta</taxon>
        <taxon>Embryophyta</taxon>
        <taxon>Tracheophyta</taxon>
        <taxon>Spermatophyta</taxon>
        <taxon>Magnoliopsida</taxon>
        <taxon>eudicotyledons</taxon>
        <taxon>Gunneridae</taxon>
        <taxon>Pentapetalae</taxon>
        <taxon>asterids</taxon>
        <taxon>lamiids</taxon>
        <taxon>Lamiales</taxon>
        <taxon>Orobanchaceae</taxon>
        <taxon>Rehmannieae</taxon>
        <taxon>Rehmannia</taxon>
    </lineage>
</organism>
<dbReference type="SMART" id="SM00225">
    <property type="entry name" value="BTB"/>
    <property type="match status" value="1"/>
</dbReference>
<evidence type="ECO:0000256" key="5">
    <source>
        <dbReference type="ARBA" id="ARBA00022786"/>
    </source>
</evidence>
<dbReference type="SUPFAM" id="SSF54695">
    <property type="entry name" value="POZ domain"/>
    <property type="match status" value="1"/>
</dbReference>
<comment type="pathway">
    <text evidence="2">Protein modification; protein ubiquitination.</text>
</comment>
<dbReference type="PANTHER" id="PTHR32370">
    <property type="entry name" value="OS12G0117600 PROTEIN"/>
    <property type="match status" value="1"/>
</dbReference>
<comment type="subcellular location">
    <subcellularLocation>
        <location evidence="1">Mitochondrion inner membrane</location>
        <topology evidence="1">Single-pass membrane protein</topology>
    </subcellularLocation>
</comment>
<keyword evidence="4 12" id="KW-0812">Transmembrane</keyword>
<keyword evidence="7 12" id="KW-1133">Transmembrane helix</keyword>
<reference evidence="15 16" key="1">
    <citation type="journal article" date="2021" name="Comput. Struct. Biotechnol. J.">
        <title>De novo genome assembly of the potent medicinal plant Rehmannia glutinosa using nanopore technology.</title>
        <authorList>
            <person name="Ma L."/>
            <person name="Dong C."/>
            <person name="Song C."/>
            <person name="Wang X."/>
            <person name="Zheng X."/>
            <person name="Niu Y."/>
            <person name="Chen S."/>
            <person name="Feng W."/>
        </authorList>
    </citation>
    <scope>NUCLEOTIDE SEQUENCE [LARGE SCALE GENOMIC DNA]</scope>
    <source>
        <strain evidence="15">DH-2019</strain>
    </source>
</reference>
<keyword evidence="11" id="KW-0175">Coiled coil</keyword>
<dbReference type="Pfam" id="PF14138">
    <property type="entry name" value="COX16"/>
    <property type="match status" value="1"/>
</dbReference>
<keyword evidence="5" id="KW-0833">Ubl conjugation pathway</keyword>
<evidence type="ECO:0000259" key="13">
    <source>
        <dbReference type="PROSITE" id="PS50097"/>
    </source>
</evidence>
<evidence type="ECO:0000256" key="2">
    <source>
        <dbReference type="ARBA" id="ARBA00004906"/>
    </source>
</evidence>
<feature type="transmembrane region" description="Helical" evidence="12">
    <location>
        <begin position="658"/>
        <end position="680"/>
    </location>
</feature>
<evidence type="ECO:0000256" key="4">
    <source>
        <dbReference type="ARBA" id="ARBA00022692"/>
    </source>
</evidence>
<evidence type="ECO:0000256" key="3">
    <source>
        <dbReference type="ARBA" id="ARBA00008370"/>
    </source>
</evidence>
<dbReference type="InterPro" id="IPR043454">
    <property type="entry name" value="NPH3/RPT2-like"/>
</dbReference>
<feature type="domain" description="NPH3" evidence="14">
    <location>
        <begin position="201"/>
        <end position="480"/>
    </location>
</feature>
<dbReference type="PROSITE" id="PS51649">
    <property type="entry name" value="NPH3"/>
    <property type="match status" value="1"/>
</dbReference>
<dbReference type="Pfam" id="PF03000">
    <property type="entry name" value="NPH3"/>
    <property type="match status" value="1"/>
</dbReference>
<evidence type="ECO:0000256" key="9">
    <source>
        <dbReference type="ARBA" id="ARBA00023136"/>
    </source>
</evidence>
<evidence type="ECO:0000256" key="7">
    <source>
        <dbReference type="ARBA" id="ARBA00022989"/>
    </source>
</evidence>
<evidence type="ECO:0000256" key="6">
    <source>
        <dbReference type="ARBA" id="ARBA00022792"/>
    </source>
</evidence>
<comment type="similarity">
    <text evidence="3">Belongs to the COX16 family.</text>
</comment>
<dbReference type="Proteomes" id="UP001318860">
    <property type="component" value="Unassembled WGS sequence"/>
</dbReference>
<evidence type="ECO:0000256" key="11">
    <source>
        <dbReference type="SAM" id="Coils"/>
    </source>
</evidence>
<feature type="coiled-coil region" evidence="11">
    <location>
        <begin position="522"/>
        <end position="549"/>
    </location>
</feature>
<accession>A0ABR0VQJ3</accession>
<keyword evidence="8" id="KW-0496">Mitochondrion</keyword>
<evidence type="ECO:0000313" key="15">
    <source>
        <dbReference type="EMBL" id="KAK6136045.1"/>
    </source>
</evidence>
<protein>
    <recommendedName>
        <fullName evidence="17">BTB/POZ domain-containing protein</fullName>
    </recommendedName>
</protein>
<keyword evidence="6" id="KW-0999">Mitochondrion inner membrane</keyword>
<comment type="similarity">
    <text evidence="10">Belongs to the NPH3 family.</text>
</comment>
<keyword evidence="16" id="KW-1185">Reference proteome</keyword>
<dbReference type="InterPro" id="IPR020164">
    <property type="entry name" value="Cyt_c_Oxase_assmbl_COX16"/>
</dbReference>
<evidence type="ECO:0000256" key="1">
    <source>
        <dbReference type="ARBA" id="ARBA00004434"/>
    </source>
</evidence>
<comment type="caution">
    <text evidence="15">The sequence shown here is derived from an EMBL/GenBank/DDBJ whole genome shotgun (WGS) entry which is preliminary data.</text>
</comment>
<evidence type="ECO:0000256" key="12">
    <source>
        <dbReference type="SAM" id="Phobius"/>
    </source>
</evidence>
<dbReference type="InterPro" id="IPR000210">
    <property type="entry name" value="BTB/POZ_dom"/>
</dbReference>
<proteinExistence type="inferred from homology"/>
<evidence type="ECO:0000313" key="16">
    <source>
        <dbReference type="Proteomes" id="UP001318860"/>
    </source>
</evidence>
<evidence type="ECO:0000259" key="14">
    <source>
        <dbReference type="PROSITE" id="PS51649"/>
    </source>
</evidence>
<evidence type="ECO:0008006" key="17">
    <source>
        <dbReference type="Google" id="ProtNLM"/>
    </source>
</evidence>
<evidence type="ECO:0000256" key="10">
    <source>
        <dbReference type="PROSITE-ProRule" id="PRU00982"/>
    </source>
</evidence>
<feature type="domain" description="BTB" evidence="13">
    <location>
        <begin position="28"/>
        <end position="102"/>
    </location>
</feature>
<dbReference type="Gene3D" id="3.30.710.10">
    <property type="entry name" value="Potassium Channel Kv1.1, Chain A"/>
    <property type="match status" value="1"/>
</dbReference>
<name>A0ABR0VQJ3_REHGL</name>
<dbReference type="PROSITE" id="PS50097">
    <property type="entry name" value="BTB"/>
    <property type="match status" value="1"/>
</dbReference>
<dbReference type="InterPro" id="IPR027356">
    <property type="entry name" value="NPH3_dom"/>
</dbReference>
<sequence length="748" mass="84353">MACMRLGSKADMFHLEGQSWMCTTGLPSDVCIVVEEISFHLHKFPLSSRSQLLEKLIQGASISQTGEEEKKCALSLYDIPGGPKSFLLIAKFCYGIKIEITAADVVSLRCAAEYLQMTEDYGEGNLISQTVNFFDEVLESWLDTVKALQTCEAVLPLSEELHIISRCIDSLATKACSDPTLFNALWNGIHSTAKTGPPMEDWWYDDVAILKLPLFKRLILAVGSKGMMVERIAGAVMFYAKRYLPLNGRQSRNLKSAVPVLSDEDQRALIEEIITLLPNQKGATPTNFLLRILRTSMILHASSSCREILERRIGAQLDQAVLQDLLIPNTGYSVETLYDIDCVQRIVNHFLFVDQEDDDSDFGESQLVEGSHSFTPMTTVANLLDDYLAEVAPDVNLKFEKFMLLAAAIPDNARPLDDGIYRAIDIYLKAHPWLTDSEREQLCRLMNCQKFSLEASTHAAQNERLPLRVIVQVLFFEQLRLRTSVAGWFFVSDNLDNSQNLSGNIAQGNDHNIPEGGQIITFDDMRERVYELEKECRNMKHDMEKLVKTKRISWNNFYKRFGMRFGAKSFDLKSVLLACNGDALQPSRKAVLNRKQDPQNEEKMVISHVYTAALPNDFADGSVWNLGPKKVDNQAAASSTRFQPSAPKFRRWGRKTPFVRYGLPMISLTVLGALGLGHLLQGSKDIAKVKDDQEWEIIETRKALSRTGPVNAYKPKKISLEEELKALQQKVDIENYEYKKLPKPSEGK</sequence>
<dbReference type="InterPro" id="IPR011333">
    <property type="entry name" value="SKP1/BTB/POZ_sf"/>
</dbReference>